<dbReference type="RefSeq" id="WP_058452448.1">
    <property type="nucleotide sequence ID" value="NZ_CAAAIB010000004.1"/>
</dbReference>
<reference evidence="1 2" key="1">
    <citation type="submission" date="2015-11" db="EMBL/GenBank/DDBJ databases">
        <title>Genomic analysis of 38 Legionella species identifies large and diverse effector repertoires.</title>
        <authorList>
            <person name="Burstein D."/>
            <person name="Amaro F."/>
            <person name="Zusman T."/>
            <person name="Lifshitz Z."/>
            <person name="Cohen O."/>
            <person name="Gilbert J.A."/>
            <person name="Pupko T."/>
            <person name="Shuman H.A."/>
            <person name="Segal G."/>
        </authorList>
    </citation>
    <scope>NUCLEOTIDE SEQUENCE [LARGE SCALE GENOMIC DNA]</scope>
    <source>
        <strain evidence="1 2">PX-1-G2-E2</strain>
    </source>
</reference>
<dbReference type="Proteomes" id="UP000054908">
    <property type="component" value="Unassembled WGS sequence"/>
</dbReference>
<sequence length="62" mass="6983">MFGDASTLDFSNTQFTIEQLKKLFQALPASVTALDLSHTNLHELPLEEFIEAFKLLKSTVNK</sequence>
<evidence type="ECO:0000313" key="1">
    <source>
        <dbReference type="EMBL" id="KTD25918.1"/>
    </source>
</evidence>
<dbReference type="Gene3D" id="3.80.10.10">
    <property type="entry name" value="Ribonuclease Inhibitor"/>
    <property type="match status" value="1"/>
</dbReference>
<evidence type="ECO:0008006" key="3">
    <source>
        <dbReference type="Google" id="ProtNLM"/>
    </source>
</evidence>
<dbReference type="InterPro" id="IPR032675">
    <property type="entry name" value="LRR_dom_sf"/>
</dbReference>
<gene>
    <name evidence="1" type="ORF">Lmac_1689</name>
</gene>
<proteinExistence type="predicted"/>
<keyword evidence="2" id="KW-1185">Reference proteome</keyword>
<evidence type="ECO:0000313" key="2">
    <source>
        <dbReference type="Proteomes" id="UP000054908"/>
    </source>
</evidence>
<dbReference type="AlphaFoldDB" id="A0A0W0W170"/>
<organism evidence="1 2">
    <name type="scientific">Legionella maceachernii</name>
    <dbReference type="NCBI Taxonomy" id="466"/>
    <lineage>
        <taxon>Bacteria</taxon>
        <taxon>Pseudomonadati</taxon>
        <taxon>Pseudomonadota</taxon>
        <taxon>Gammaproteobacteria</taxon>
        <taxon>Legionellales</taxon>
        <taxon>Legionellaceae</taxon>
        <taxon>Legionella</taxon>
    </lineage>
</organism>
<name>A0A0W0W170_9GAMM</name>
<dbReference type="EMBL" id="LNYL01000042">
    <property type="protein sequence ID" value="KTD25918.1"/>
    <property type="molecule type" value="Genomic_DNA"/>
</dbReference>
<protein>
    <recommendedName>
        <fullName evidence="3">Leucine-rich repeat-containing protein</fullName>
    </recommendedName>
</protein>
<comment type="caution">
    <text evidence="1">The sequence shown here is derived from an EMBL/GenBank/DDBJ whole genome shotgun (WGS) entry which is preliminary data.</text>
</comment>
<accession>A0A0W0W170</accession>